<gene>
    <name evidence="2" type="ORF">ACFQ1G_07860</name>
</gene>
<keyword evidence="1" id="KW-0472">Membrane</keyword>
<keyword evidence="3" id="KW-1185">Reference proteome</keyword>
<keyword evidence="1" id="KW-1133">Transmembrane helix</keyword>
<protein>
    <recommendedName>
        <fullName evidence="4">DUF4760 domain-containing protein</fullName>
    </recommendedName>
</protein>
<accession>A0ABW3IFD6</accession>
<evidence type="ECO:0000313" key="2">
    <source>
        <dbReference type="EMBL" id="MFD0976701.1"/>
    </source>
</evidence>
<dbReference type="RefSeq" id="WP_380738264.1">
    <property type="nucleotide sequence ID" value="NZ_JBHTJP010000032.1"/>
</dbReference>
<proteinExistence type="predicted"/>
<evidence type="ECO:0000313" key="3">
    <source>
        <dbReference type="Proteomes" id="UP001597100"/>
    </source>
</evidence>
<comment type="caution">
    <text evidence="2">The sequence shown here is derived from an EMBL/GenBank/DDBJ whole genome shotgun (WGS) entry which is preliminary data.</text>
</comment>
<sequence>MDLNEFVNIVQVLGIFAVIFGIWLALKQLKLLRNQRRDLAIMECARAFEDKEFTEAYRLLTCLKVGQTKEQLLNRGEKYEIAALRATMKFETIGLLVYKGVVPIDAIEDLVGGAALVIWKVLVPWIEDTRIDRSHASFLEWYQWLVDRLIERGEPDRPPAFQTYKNWKPPST</sequence>
<dbReference type="Pfam" id="PF15956">
    <property type="entry name" value="DUF4760"/>
    <property type="match status" value="1"/>
</dbReference>
<organism evidence="2 3">
    <name type="scientific">Salinimicrobium gaetbulicola</name>
    <dbReference type="NCBI Taxonomy" id="999702"/>
    <lineage>
        <taxon>Bacteria</taxon>
        <taxon>Pseudomonadati</taxon>
        <taxon>Bacteroidota</taxon>
        <taxon>Flavobacteriia</taxon>
        <taxon>Flavobacteriales</taxon>
        <taxon>Flavobacteriaceae</taxon>
        <taxon>Salinimicrobium</taxon>
    </lineage>
</organism>
<name>A0ABW3IFD6_9FLAO</name>
<dbReference type="InterPro" id="IPR031876">
    <property type="entry name" value="DUF4760"/>
</dbReference>
<reference evidence="3" key="1">
    <citation type="journal article" date="2019" name="Int. J. Syst. Evol. Microbiol.">
        <title>The Global Catalogue of Microorganisms (GCM) 10K type strain sequencing project: providing services to taxonomists for standard genome sequencing and annotation.</title>
        <authorList>
            <consortium name="The Broad Institute Genomics Platform"/>
            <consortium name="The Broad Institute Genome Sequencing Center for Infectious Disease"/>
            <person name="Wu L."/>
            <person name="Ma J."/>
        </authorList>
    </citation>
    <scope>NUCLEOTIDE SEQUENCE [LARGE SCALE GENOMIC DNA]</scope>
    <source>
        <strain evidence="3">CCUG 60898</strain>
    </source>
</reference>
<feature type="transmembrane region" description="Helical" evidence="1">
    <location>
        <begin position="6"/>
        <end position="26"/>
    </location>
</feature>
<keyword evidence="1" id="KW-0812">Transmembrane</keyword>
<evidence type="ECO:0000256" key="1">
    <source>
        <dbReference type="SAM" id="Phobius"/>
    </source>
</evidence>
<evidence type="ECO:0008006" key="4">
    <source>
        <dbReference type="Google" id="ProtNLM"/>
    </source>
</evidence>
<dbReference type="Proteomes" id="UP001597100">
    <property type="component" value="Unassembled WGS sequence"/>
</dbReference>
<dbReference type="EMBL" id="JBHTJP010000032">
    <property type="protein sequence ID" value="MFD0976701.1"/>
    <property type="molecule type" value="Genomic_DNA"/>
</dbReference>